<dbReference type="EMBL" id="JPZO01000117">
    <property type="protein sequence ID" value="KFZ32233.1"/>
    <property type="molecule type" value="Genomic_DNA"/>
</dbReference>
<reference evidence="1" key="1">
    <citation type="submission" date="2014-08" db="EMBL/GenBank/DDBJ databases">
        <title>Fullgenome sequencing of Anoxybacillus sp.25 isolate from Garga hot-spring Russia.</title>
        <authorList>
            <person name="Rozanov A.S."/>
            <person name="Kotenko A.V."/>
            <person name="Malup T.K."/>
            <person name="Peltek S.E."/>
        </authorList>
    </citation>
    <scope>NUCLEOTIDE SEQUENCE [LARGE SCALE GENOMIC DNA]</scope>
    <source>
        <strain evidence="1">25</strain>
    </source>
</reference>
<gene>
    <name evidence="1" type="ORF">JS44_14345</name>
</gene>
<dbReference type="AlphaFoldDB" id="A0A094LBG4"/>
<evidence type="ECO:0000313" key="1">
    <source>
        <dbReference type="EMBL" id="KFZ32233.1"/>
    </source>
</evidence>
<name>A0A094LBG4_9BACL</name>
<proteinExistence type="predicted"/>
<comment type="caution">
    <text evidence="1">The sequence shown here is derived from an EMBL/GenBank/DDBJ whole genome shotgun (WGS) entry which is preliminary data.</text>
</comment>
<accession>A0A094LBG4</accession>
<organism evidence="1">
    <name type="scientific">Anoxybacillus flavithermus</name>
    <dbReference type="NCBI Taxonomy" id="33934"/>
    <lineage>
        <taxon>Bacteria</taxon>
        <taxon>Bacillati</taxon>
        <taxon>Bacillota</taxon>
        <taxon>Bacilli</taxon>
        <taxon>Bacillales</taxon>
        <taxon>Anoxybacillaceae</taxon>
        <taxon>Anoxybacillus</taxon>
    </lineage>
</organism>
<protein>
    <submittedName>
        <fullName evidence="1">Uncharacterized protein</fullName>
    </submittedName>
</protein>
<sequence length="64" mass="7240">MKKYRDHLNSISEPKPAIVQLWLDVEALSRYVKSGLILKDLMTNGVSLFIIAVNTVEKCDVSFT</sequence>